<dbReference type="FunFam" id="3.30.70.330:FF:000039">
    <property type="entry name" value="U1 small nuclear ribonucleoprotein A"/>
    <property type="match status" value="1"/>
</dbReference>
<dbReference type="EMBL" id="WWBZ02000022">
    <property type="protein sequence ID" value="KAF4307542.1"/>
    <property type="molecule type" value="Genomic_DNA"/>
</dbReference>
<sequence length="274" mass="30457">MATTPPNCTVYVKNLEERIKLETLKDTLREIFEEYGTILDIRAAKNLKAKGQAFIVFDNVESAARAIEELQDFDVFDKPMKLDYARTRSDATVKREGNEEDFEAHKRRRLAEKGIPSMMFPLHSGLGWIIVLMASTQLFDCLHERKQALEAQEAQKKMKRPAGAPAESNRPTQKARGAGLKSTGGAANVIPDEYLPPNKILFVQNLPDGYDVEALSAIFGRFEGFKEVRLVPGRSGIAFVEYEAEAGAISAKEATAGMALGDEGQPMKVTYQRQ</sequence>
<dbReference type="PANTHER" id="PTHR10501">
    <property type="entry name" value="U1 SMALL NUCLEAR RIBONUCLEOPROTEIN A/U2 SMALL NUCLEAR RIBONUCLEOPROTEIN B"/>
    <property type="match status" value="1"/>
</dbReference>
<evidence type="ECO:0000256" key="9">
    <source>
        <dbReference type="ARBA" id="ARBA00023274"/>
    </source>
</evidence>
<proteinExistence type="inferred from homology"/>
<evidence type="ECO:0000313" key="14">
    <source>
        <dbReference type="Proteomes" id="UP000572817"/>
    </source>
</evidence>
<evidence type="ECO:0000256" key="4">
    <source>
        <dbReference type="ARBA" id="ARBA00022728"/>
    </source>
</evidence>
<dbReference type="SUPFAM" id="SSF54928">
    <property type="entry name" value="RNA-binding domain, RBD"/>
    <property type="match status" value="1"/>
</dbReference>
<accession>A0A8H4N9M3</accession>
<dbReference type="GO" id="GO:0030532">
    <property type="term" value="C:small nuclear ribonucleoprotein complex"/>
    <property type="evidence" value="ECO:0007669"/>
    <property type="project" value="UniProtKB-ARBA"/>
</dbReference>
<dbReference type="AlphaFoldDB" id="A0A8H4N9M3"/>
<dbReference type="PROSITE" id="PS50102">
    <property type="entry name" value="RRM"/>
    <property type="match status" value="2"/>
</dbReference>
<comment type="subcellular location">
    <subcellularLocation>
        <location evidence="1">Nucleus</location>
    </subcellularLocation>
</comment>
<feature type="domain" description="RRM" evidence="12">
    <location>
        <begin position="8"/>
        <end position="87"/>
    </location>
</feature>
<keyword evidence="6 10" id="KW-0694">RNA-binding</keyword>
<evidence type="ECO:0000256" key="11">
    <source>
        <dbReference type="SAM" id="MobiDB-lite"/>
    </source>
</evidence>
<dbReference type="GO" id="GO:0005681">
    <property type="term" value="C:spliceosomal complex"/>
    <property type="evidence" value="ECO:0007669"/>
    <property type="project" value="UniProtKB-KW"/>
</dbReference>
<dbReference type="Proteomes" id="UP000572817">
    <property type="component" value="Unassembled WGS sequence"/>
</dbReference>
<keyword evidence="5" id="KW-0677">Repeat</keyword>
<evidence type="ECO:0000313" key="13">
    <source>
        <dbReference type="EMBL" id="KAF4307542.1"/>
    </source>
</evidence>
<name>A0A8H4N9M3_9PEZI</name>
<feature type="region of interest" description="Disordered" evidence="11">
    <location>
        <begin position="152"/>
        <end position="184"/>
    </location>
</feature>
<keyword evidence="4" id="KW-0747">Spliceosome</keyword>
<evidence type="ECO:0000256" key="6">
    <source>
        <dbReference type="ARBA" id="ARBA00022884"/>
    </source>
</evidence>
<keyword evidence="14" id="KW-1185">Reference proteome</keyword>
<feature type="domain" description="RRM" evidence="12">
    <location>
        <begin position="199"/>
        <end position="274"/>
    </location>
</feature>
<evidence type="ECO:0000256" key="8">
    <source>
        <dbReference type="ARBA" id="ARBA00023242"/>
    </source>
</evidence>
<comment type="caution">
    <text evidence="13">The sequence shown here is derived from an EMBL/GenBank/DDBJ whole genome shotgun (WGS) entry which is preliminary data.</text>
</comment>
<reference evidence="13" key="1">
    <citation type="submission" date="2020-04" db="EMBL/GenBank/DDBJ databases">
        <title>Genome Assembly and Annotation of Botryosphaeria dothidea sdau 11-99, a Latent Pathogen of Apple Fruit Ring Rot in China.</title>
        <authorList>
            <person name="Yu C."/>
            <person name="Diao Y."/>
            <person name="Lu Q."/>
            <person name="Zhao J."/>
            <person name="Cui S."/>
            <person name="Peng C."/>
            <person name="He B."/>
            <person name="Liu H."/>
        </authorList>
    </citation>
    <scope>NUCLEOTIDE SEQUENCE [LARGE SCALE GENOMIC DNA]</scope>
    <source>
        <strain evidence="13">Sdau11-99</strain>
    </source>
</reference>
<gene>
    <name evidence="13" type="ORF">GTA08_BOTSDO04472</name>
</gene>
<protein>
    <submittedName>
        <fullName evidence="13">U1 small nuclear</fullName>
    </submittedName>
</protein>
<dbReference type="GO" id="GO:0008380">
    <property type="term" value="P:RNA splicing"/>
    <property type="evidence" value="ECO:0007669"/>
    <property type="project" value="UniProtKB-KW"/>
</dbReference>
<dbReference type="OrthoDB" id="266020at2759"/>
<evidence type="ECO:0000256" key="3">
    <source>
        <dbReference type="ARBA" id="ARBA00022664"/>
    </source>
</evidence>
<evidence type="ECO:0000256" key="2">
    <source>
        <dbReference type="ARBA" id="ARBA00007243"/>
    </source>
</evidence>
<dbReference type="FunFam" id="3.30.70.330:FF:000029">
    <property type="entry name" value="U2 small nuclear ribonucleoprotein B"/>
    <property type="match status" value="1"/>
</dbReference>
<dbReference type="Pfam" id="PF00076">
    <property type="entry name" value="RRM_1"/>
    <property type="match status" value="2"/>
</dbReference>
<keyword evidence="8" id="KW-0539">Nucleus</keyword>
<dbReference type="SMART" id="SM00360">
    <property type="entry name" value="RRM"/>
    <property type="match status" value="2"/>
</dbReference>
<evidence type="ECO:0000256" key="7">
    <source>
        <dbReference type="ARBA" id="ARBA00023187"/>
    </source>
</evidence>
<evidence type="ECO:0000256" key="10">
    <source>
        <dbReference type="PROSITE-ProRule" id="PRU00176"/>
    </source>
</evidence>
<dbReference type="InterPro" id="IPR012677">
    <property type="entry name" value="Nucleotide-bd_a/b_plait_sf"/>
</dbReference>
<keyword evidence="9" id="KW-0687">Ribonucleoprotein</keyword>
<comment type="similarity">
    <text evidence="2">Belongs to the RRM U1 A/B'' family.</text>
</comment>
<dbReference type="GO" id="GO:0006397">
    <property type="term" value="P:mRNA processing"/>
    <property type="evidence" value="ECO:0007669"/>
    <property type="project" value="UniProtKB-KW"/>
</dbReference>
<evidence type="ECO:0000259" key="12">
    <source>
        <dbReference type="PROSITE" id="PS50102"/>
    </source>
</evidence>
<dbReference type="InterPro" id="IPR035979">
    <property type="entry name" value="RBD_domain_sf"/>
</dbReference>
<dbReference type="Gene3D" id="3.30.70.330">
    <property type="match status" value="2"/>
</dbReference>
<dbReference type="CDD" id="cd12246">
    <property type="entry name" value="RRM1_U1A_like"/>
    <property type="match status" value="1"/>
</dbReference>
<keyword evidence="7" id="KW-0508">mRNA splicing</keyword>
<dbReference type="GO" id="GO:0003723">
    <property type="term" value="F:RNA binding"/>
    <property type="evidence" value="ECO:0007669"/>
    <property type="project" value="UniProtKB-UniRule"/>
</dbReference>
<keyword evidence="3" id="KW-0507">mRNA processing</keyword>
<dbReference type="InterPro" id="IPR000504">
    <property type="entry name" value="RRM_dom"/>
</dbReference>
<evidence type="ECO:0000256" key="5">
    <source>
        <dbReference type="ARBA" id="ARBA00022737"/>
    </source>
</evidence>
<organism evidence="13 14">
    <name type="scientific">Botryosphaeria dothidea</name>
    <dbReference type="NCBI Taxonomy" id="55169"/>
    <lineage>
        <taxon>Eukaryota</taxon>
        <taxon>Fungi</taxon>
        <taxon>Dikarya</taxon>
        <taxon>Ascomycota</taxon>
        <taxon>Pezizomycotina</taxon>
        <taxon>Dothideomycetes</taxon>
        <taxon>Dothideomycetes incertae sedis</taxon>
        <taxon>Botryosphaeriales</taxon>
        <taxon>Botryosphaeriaceae</taxon>
        <taxon>Botryosphaeria</taxon>
    </lineage>
</organism>
<evidence type="ECO:0000256" key="1">
    <source>
        <dbReference type="ARBA" id="ARBA00004123"/>
    </source>
</evidence>
<dbReference type="CDD" id="cd12247">
    <property type="entry name" value="RRM2_U1A_like"/>
    <property type="match status" value="1"/>
</dbReference>